<dbReference type="STRING" id="935700.jaqu_36220"/>
<evidence type="ECO:0000313" key="1">
    <source>
        <dbReference type="EMBL" id="KIT14680.1"/>
    </source>
</evidence>
<dbReference type="SUPFAM" id="SSF69047">
    <property type="entry name" value="Hypothetical protein YjbJ"/>
    <property type="match status" value="1"/>
</dbReference>
<sequence length="65" mass="7802">MAWNRIDQDYSGFKGQALSQWHEITGEEWDRAEGRRENLERLLQEKYGHDRQEAGERIEALLDRL</sequence>
<dbReference type="Proteomes" id="UP000032232">
    <property type="component" value="Unassembled WGS sequence"/>
</dbReference>
<dbReference type="OrthoDB" id="9796058at2"/>
<name>A0A0D1EFM7_9RHOB</name>
<evidence type="ECO:0000313" key="2">
    <source>
        <dbReference type="Proteomes" id="UP000032232"/>
    </source>
</evidence>
<proteinExistence type="predicted"/>
<evidence type="ECO:0008006" key="3">
    <source>
        <dbReference type="Google" id="ProtNLM"/>
    </source>
</evidence>
<comment type="caution">
    <text evidence="1">The sequence shown here is derived from an EMBL/GenBank/DDBJ whole genome shotgun (WGS) entry which is preliminary data.</text>
</comment>
<dbReference type="PATRIC" id="fig|935700.4.peg.3734"/>
<accession>A0A0D1EFM7</accession>
<protein>
    <recommendedName>
        <fullName evidence="3">CsbD-like domain-containing protein</fullName>
    </recommendedName>
</protein>
<dbReference type="AlphaFoldDB" id="A0A0D1EFM7"/>
<dbReference type="EMBL" id="JYFE01000068">
    <property type="protein sequence ID" value="KIT14680.1"/>
    <property type="molecule type" value="Genomic_DNA"/>
</dbReference>
<gene>
    <name evidence="1" type="ORF">jaqu_36220</name>
</gene>
<dbReference type="Gene3D" id="1.10.1470.10">
    <property type="entry name" value="YjbJ"/>
    <property type="match status" value="1"/>
</dbReference>
<dbReference type="RefSeq" id="WP_043920378.1">
    <property type="nucleotide sequence ID" value="NZ_FZPF01000013.1"/>
</dbReference>
<organism evidence="1 2">
    <name type="scientific">Jannaschia aquimarina</name>
    <dbReference type="NCBI Taxonomy" id="935700"/>
    <lineage>
        <taxon>Bacteria</taxon>
        <taxon>Pseudomonadati</taxon>
        <taxon>Pseudomonadota</taxon>
        <taxon>Alphaproteobacteria</taxon>
        <taxon>Rhodobacterales</taxon>
        <taxon>Roseobacteraceae</taxon>
        <taxon>Jannaschia</taxon>
    </lineage>
</organism>
<reference evidence="1 2" key="1">
    <citation type="submission" date="2015-02" db="EMBL/GenBank/DDBJ databases">
        <title>Genome Sequence of Jannaschia aquimarina DSM28248, a member of the Roseobacter clade.</title>
        <authorList>
            <person name="Voget S."/>
            <person name="Daniel R."/>
        </authorList>
    </citation>
    <scope>NUCLEOTIDE SEQUENCE [LARGE SCALE GENOMIC DNA]</scope>
    <source>
        <strain evidence="1 2">GSW-M26</strain>
    </source>
</reference>
<dbReference type="InterPro" id="IPR036629">
    <property type="entry name" value="YjbJ_sf"/>
</dbReference>
<keyword evidence="2" id="KW-1185">Reference proteome</keyword>